<dbReference type="RefSeq" id="WP_345370450.1">
    <property type="nucleotide sequence ID" value="NZ_BAABJX010000022.1"/>
</dbReference>
<dbReference type="Gene3D" id="2.60.40.1120">
    <property type="entry name" value="Carboxypeptidase-like, regulatory domain"/>
    <property type="match status" value="1"/>
</dbReference>
<keyword evidence="3" id="KW-1185">Reference proteome</keyword>
<dbReference type="EMBL" id="BAABJX010000022">
    <property type="protein sequence ID" value="GAA4830103.1"/>
    <property type="molecule type" value="Genomic_DNA"/>
</dbReference>
<dbReference type="InterPro" id="IPR008969">
    <property type="entry name" value="CarboxyPept-like_regulatory"/>
</dbReference>
<dbReference type="Proteomes" id="UP001500298">
    <property type="component" value="Unassembled WGS sequence"/>
</dbReference>
<protein>
    <recommendedName>
        <fullName evidence="4">CarboxypepD_reg-like domain-containing protein</fullName>
    </recommendedName>
</protein>
<reference evidence="3" key="1">
    <citation type="journal article" date="2019" name="Int. J. Syst. Evol. Microbiol.">
        <title>The Global Catalogue of Microorganisms (GCM) 10K type strain sequencing project: providing services to taxonomists for standard genome sequencing and annotation.</title>
        <authorList>
            <consortium name="The Broad Institute Genomics Platform"/>
            <consortium name="The Broad Institute Genome Sequencing Center for Infectious Disease"/>
            <person name="Wu L."/>
            <person name="Ma J."/>
        </authorList>
    </citation>
    <scope>NUCLEOTIDE SEQUENCE [LARGE SCALE GENOMIC DNA]</scope>
    <source>
        <strain evidence="3">JCM 18326</strain>
    </source>
</reference>
<proteinExistence type="predicted"/>
<keyword evidence="1" id="KW-0732">Signal</keyword>
<gene>
    <name evidence="2" type="ORF">GCM10023331_14210</name>
</gene>
<comment type="caution">
    <text evidence="2">The sequence shown here is derived from an EMBL/GenBank/DDBJ whole genome shotgun (WGS) entry which is preliminary data.</text>
</comment>
<organism evidence="2 3">
    <name type="scientific">Algivirga pacifica</name>
    <dbReference type="NCBI Taxonomy" id="1162670"/>
    <lineage>
        <taxon>Bacteria</taxon>
        <taxon>Pseudomonadati</taxon>
        <taxon>Bacteroidota</taxon>
        <taxon>Cytophagia</taxon>
        <taxon>Cytophagales</taxon>
        <taxon>Flammeovirgaceae</taxon>
        <taxon>Algivirga</taxon>
    </lineage>
</organism>
<sequence length="210" mass="23706">MKTNFFLLAAIILFAFTPLQDIFAQGEQRTFQLSGIVVDGEEDYGVPGVSVYIKHANRGVATNDVGFFSLPTVVGDTVIIRAVGYKQQELVVPRSEELGLTILIDLQSDTTLLPVLEFFPYPTKELFEEAFMALGDEKDSRLENMERNLSKEAMERMVMSLSMDGAGNYREYMKLRNQVQDNRLMGAPSNPLLNPFAWAELIKSLRKKKK</sequence>
<feature type="chain" id="PRO_5047247087" description="CarboxypepD_reg-like domain-containing protein" evidence="1">
    <location>
        <begin position="25"/>
        <end position="210"/>
    </location>
</feature>
<evidence type="ECO:0000313" key="2">
    <source>
        <dbReference type="EMBL" id="GAA4830103.1"/>
    </source>
</evidence>
<evidence type="ECO:0008006" key="4">
    <source>
        <dbReference type="Google" id="ProtNLM"/>
    </source>
</evidence>
<name>A0ABP9D6F4_9BACT</name>
<dbReference type="SUPFAM" id="SSF49464">
    <property type="entry name" value="Carboxypeptidase regulatory domain-like"/>
    <property type="match status" value="1"/>
</dbReference>
<dbReference type="Pfam" id="PF13715">
    <property type="entry name" value="CarbopepD_reg_2"/>
    <property type="match status" value="1"/>
</dbReference>
<evidence type="ECO:0000313" key="3">
    <source>
        <dbReference type="Proteomes" id="UP001500298"/>
    </source>
</evidence>
<accession>A0ABP9D6F4</accession>
<evidence type="ECO:0000256" key="1">
    <source>
        <dbReference type="SAM" id="SignalP"/>
    </source>
</evidence>
<feature type="signal peptide" evidence="1">
    <location>
        <begin position="1"/>
        <end position="24"/>
    </location>
</feature>